<evidence type="ECO:0000313" key="8">
    <source>
        <dbReference type="EMBL" id="KAL2834803.1"/>
    </source>
</evidence>
<feature type="domain" description="Rhodopsin" evidence="7">
    <location>
        <begin position="25"/>
        <end position="267"/>
    </location>
</feature>
<accession>A0ABR4J430</accession>
<comment type="subcellular location">
    <subcellularLocation>
        <location evidence="1">Membrane</location>
        <topology evidence="1">Multi-pass membrane protein</topology>
    </subcellularLocation>
</comment>
<dbReference type="Proteomes" id="UP001610446">
    <property type="component" value="Unassembled WGS sequence"/>
</dbReference>
<evidence type="ECO:0000259" key="7">
    <source>
        <dbReference type="Pfam" id="PF20684"/>
    </source>
</evidence>
<feature type="transmembrane region" description="Helical" evidence="6">
    <location>
        <begin position="41"/>
        <end position="64"/>
    </location>
</feature>
<comment type="similarity">
    <text evidence="5">Belongs to the SAT4 family.</text>
</comment>
<gene>
    <name evidence="8" type="ORF">BJY01DRAFT_79843</name>
</gene>
<dbReference type="PANTHER" id="PTHR33048">
    <property type="entry name" value="PTH11-LIKE INTEGRAL MEMBRANE PROTEIN (AFU_ORTHOLOGUE AFUA_5G11245)"/>
    <property type="match status" value="1"/>
</dbReference>
<dbReference type="EMBL" id="JBFXLU010000212">
    <property type="protein sequence ID" value="KAL2834803.1"/>
    <property type="molecule type" value="Genomic_DNA"/>
</dbReference>
<evidence type="ECO:0000313" key="9">
    <source>
        <dbReference type="Proteomes" id="UP001610446"/>
    </source>
</evidence>
<feature type="transmembrane region" description="Helical" evidence="6">
    <location>
        <begin position="120"/>
        <end position="149"/>
    </location>
</feature>
<dbReference type="InterPro" id="IPR052337">
    <property type="entry name" value="SAT4-like"/>
</dbReference>
<evidence type="ECO:0000256" key="4">
    <source>
        <dbReference type="ARBA" id="ARBA00023136"/>
    </source>
</evidence>
<reference evidence="8 9" key="1">
    <citation type="submission" date="2024-07" db="EMBL/GenBank/DDBJ databases">
        <title>Section-level genome sequencing and comparative genomics of Aspergillus sections Usti and Cavernicolus.</title>
        <authorList>
            <consortium name="Lawrence Berkeley National Laboratory"/>
            <person name="Nybo J.L."/>
            <person name="Vesth T.C."/>
            <person name="Theobald S."/>
            <person name="Frisvad J.C."/>
            <person name="Larsen T.O."/>
            <person name="Kjaerboelling I."/>
            <person name="Rothschild-Mancinelli K."/>
            <person name="Lyhne E.K."/>
            <person name="Kogle M.E."/>
            <person name="Barry K."/>
            <person name="Clum A."/>
            <person name="Na H."/>
            <person name="Ledsgaard L."/>
            <person name="Lin J."/>
            <person name="Lipzen A."/>
            <person name="Kuo A."/>
            <person name="Riley R."/>
            <person name="Mondo S."/>
            <person name="Labutti K."/>
            <person name="Haridas S."/>
            <person name="Pangalinan J."/>
            <person name="Salamov A.A."/>
            <person name="Simmons B.A."/>
            <person name="Magnuson J.K."/>
            <person name="Chen J."/>
            <person name="Drula E."/>
            <person name="Henrissat B."/>
            <person name="Wiebenga A."/>
            <person name="Lubbers R.J."/>
            <person name="Gomes A.C."/>
            <person name="Makela M.R."/>
            <person name="Stajich J."/>
            <person name="Grigoriev I.V."/>
            <person name="Mortensen U.H."/>
            <person name="De Vries R.P."/>
            <person name="Baker S.E."/>
            <person name="Andersen M.R."/>
        </authorList>
    </citation>
    <scope>NUCLEOTIDE SEQUENCE [LARGE SCALE GENOMIC DNA]</scope>
    <source>
        <strain evidence="8 9">CBS 123904</strain>
    </source>
</reference>
<name>A0ABR4J430_9EURO</name>
<keyword evidence="2 6" id="KW-0812">Transmembrane</keyword>
<keyword evidence="9" id="KW-1185">Reference proteome</keyword>
<evidence type="ECO:0000256" key="1">
    <source>
        <dbReference type="ARBA" id="ARBA00004141"/>
    </source>
</evidence>
<organism evidence="8 9">
    <name type="scientific">Aspergillus pseudoustus</name>
    <dbReference type="NCBI Taxonomy" id="1810923"/>
    <lineage>
        <taxon>Eukaryota</taxon>
        <taxon>Fungi</taxon>
        <taxon>Dikarya</taxon>
        <taxon>Ascomycota</taxon>
        <taxon>Pezizomycotina</taxon>
        <taxon>Eurotiomycetes</taxon>
        <taxon>Eurotiomycetidae</taxon>
        <taxon>Eurotiales</taxon>
        <taxon>Aspergillaceae</taxon>
        <taxon>Aspergillus</taxon>
        <taxon>Aspergillus subgen. Nidulantes</taxon>
    </lineage>
</organism>
<sequence length="288" mass="31517">MAYGTAASIATCLTFTIIVWLFLSLRLFVRSYLQKGPFPDDGLAIAATFFYTALAILFIVEFWLGHFPNTDGECSKQCVEGIKGLFICDLLYAVGTYLMKLAFIWTLLRIVQSRGQATTLYILMITGAITTLALVIHGVCSCRPVSYLWQHMVNPDMPGSCLALWTRRVVMLVHSAWVLLADTIVGFAIPFILLRGSRLDLKTKFSVRLLLGIGSVASIATIARMVYIAKDSSAHVRTGLAISFWAILELAISIICTSAATWKPLVVRLGLLGYRNKGLGTPPPACGS</sequence>
<feature type="transmembrane region" description="Helical" evidence="6">
    <location>
        <begin position="169"/>
        <end position="193"/>
    </location>
</feature>
<evidence type="ECO:0000256" key="6">
    <source>
        <dbReference type="SAM" id="Phobius"/>
    </source>
</evidence>
<keyword evidence="4 6" id="KW-0472">Membrane</keyword>
<evidence type="ECO:0000256" key="2">
    <source>
        <dbReference type="ARBA" id="ARBA00022692"/>
    </source>
</evidence>
<keyword evidence="3 6" id="KW-1133">Transmembrane helix</keyword>
<evidence type="ECO:0000256" key="3">
    <source>
        <dbReference type="ARBA" id="ARBA00022989"/>
    </source>
</evidence>
<dbReference type="Pfam" id="PF20684">
    <property type="entry name" value="Fung_rhodopsin"/>
    <property type="match status" value="1"/>
</dbReference>
<dbReference type="InterPro" id="IPR049326">
    <property type="entry name" value="Rhodopsin_dom_fungi"/>
</dbReference>
<feature type="transmembrane region" description="Helical" evidence="6">
    <location>
        <begin position="240"/>
        <end position="262"/>
    </location>
</feature>
<protein>
    <recommendedName>
        <fullName evidence="7">Rhodopsin domain-containing protein</fullName>
    </recommendedName>
</protein>
<comment type="caution">
    <text evidence="8">The sequence shown here is derived from an EMBL/GenBank/DDBJ whole genome shotgun (WGS) entry which is preliminary data.</text>
</comment>
<feature type="transmembrane region" description="Helical" evidence="6">
    <location>
        <begin position="205"/>
        <end position="228"/>
    </location>
</feature>
<evidence type="ECO:0000256" key="5">
    <source>
        <dbReference type="ARBA" id="ARBA00038359"/>
    </source>
</evidence>
<proteinExistence type="inferred from homology"/>
<feature type="transmembrane region" description="Helical" evidence="6">
    <location>
        <begin position="84"/>
        <end position="108"/>
    </location>
</feature>
<feature type="transmembrane region" description="Helical" evidence="6">
    <location>
        <begin position="6"/>
        <end position="29"/>
    </location>
</feature>
<dbReference type="PANTHER" id="PTHR33048:SF96">
    <property type="entry name" value="INTEGRAL MEMBRANE PROTEIN"/>
    <property type="match status" value="1"/>
</dbReference>